<proteinExistence type="inferred from homology"/>
<organism evidence="12 13">
    <name type="scientific">Candidatus Pandoraea novymonadis</name>
    <dbReference type="NCBI Taxonomy" id="1808959"/>
    <lineage>
        <taxon>Bacteria</taxon>
        <taxon>Pseudomonadati</taxon>
        <taxon>Pseudomonadota</taxon>
        <taxon>Betaproteobacteria</taxon>
        <taxon>Burkholderiales</taxon>
        <taxon>Burkholderiaceae</taxon>
        <taxon>Pandoraea</taxon>
    </lineage>
</organism>
<dbReference type="PANTHER" id="PTHR34182:SF1">
    <property type="entry name" value="PROTEIN-EXPORT MEMBRANE PROTEIN SECG"/>
    <property type="match status" value="1"/>
</dbReference>
<keyword evidence="6 11" id="KW-0812">Transmembrane</keyword>
<evidence type="ECO:0000256" key="6">
    <source>
        <dbReference type="ARBA" id="ARBA00022692"/>
    </source>
</evidence>
<keyword evidence="7 11" id="KW-0653">Protein transport</keyword>
<evidence type="ECO:0000256" key="11">
    <source>
        <dbReference type="RuleBase" id="RU365087"/>
    </source>
</evidence>
<dbReference type="RefSeq" id="WP_106181721.1">
    <property type="nucleotide sequence ID" value="NZ_MUHY01000001.1"/>
</dbReference>
<evidence type="ECO:0000256" key="1">
    <source>
        <dbReference type="ARBA" id="ARBA00004651"/>
    </source>
</evidence>
<evidence type="ECO:0000256" key="7">
    <source>
        <dbReference type="ARBA" id="ARBA00022927"/>
    </source>
</evidence>
<comment type="caution">
    <text evidence="12">The sequence shown here is derived from an EMBL/GenBank/DDBJ whole genome shotgun (WGS) entry which is preliminary data.</text>
</comment>
<evidence type="ECO:0000256" key="4">
    <source>
        <dbReference type="ARBA" id="ARBA00022448"/>
    </source>
</evidence>
<gene>
    <name evidence="12" type="primary">secG</name>
    <name evidence="12" type="ORF">BZL35_00060</name>
</gene>
<accession>A0ABX5FDP9</accession>
<protein>
    <recommendedName>
        <fullName evidence="3 11">Protein-export membrane protein SecG</fullName>
    </recommendedName>
</protein>
<comment type="function">
    <text evidence="11">Involved in protein export. Participates in an early event of protein translocation.</text>
</comment>
<name>A0ABX5FDP9_9BURK</name>
<keyword evidence="4 11" id="KW-0813">Transport</keyword>
<evidence type="ECO:0000256" key="9">
    <source>
        <dbReference type="ARBA" id="ARBA00023010"/>
    </source>
</evidence>
<reference evidence="12 13" key="1">
    <citation type="journal article" date="2017" name="Front. Microbiol.">
        <title>Genome of Ca. Pandoraea novymonadis, an Endosymbiotic Bacterium of the Trypanosomatid Novymonas esmeraldas.</title>
        <authorList>
            <person name="Kostygov A.Y."/>
            <person name="Butenko A."/>
            <person name="Nenarokova A."/>
            <person name="Tashyreva D."/>
            <person name="Flegontov P."/>
            <person name="Lukes J."/>
            <person name="Yurchenko V."/>
        </authorList>
    </citation>
    <scope>NUCLEOTIDE SEQUENCE [LARGE SCALE GENOMIC DNA]</scope>
    <source>
        <strain evidence="12 13">E262</strain>
    </source>
</reference>
<evidence type="ECO:0000313" key="12">
    <source>
        <dbReference type="EMBL" id="PSB91845.1"/>
    </source>
</evidence>
<dbReference type="PRINTS" id="PR01651">
    <property type="entry name" value="SECGEXPORT"/>
</dbReference>
<evidence type="ECO:0000256" key="5">
    <source>
        <dbReference type="ARBA" id="ARBA00022475"/>
    </source>
</evidence>
<keyword evidence="10 11" id="KW-0472">Membrane</keyword>
<dbReference type="PANTHER" id="PTHR34182">
    <property type="entry name" value="PROTEIN-EXPORT MEMBRANE PROTEIN SECG"/>
    <property type="match status" value="1"/>
</dbReference>
<dbReference type="Proteomes" id="UP000242660">
    <property type="component" value="Unassembled WGS sequence"/>
</dbReference>
<dbReference type="EMBL" id="MUHY01000001">
    <property type="protein sequence ID" value="PSB91845.1"/>
    <property type="molecule type" value="Genomic_DNA"/>
</dbReference>
<evidence type="ECO:0000256" key="3">
    <source>
        <dbReference type="ARBA" id="ARBA00017876"/>
    </source>
</evidence>
<feature type="transmembrane region" description="Helical" evidence="11">
    <location>
        <begin position="6"/>
        <end position="25"/>
    </location>
</feature>
<keyword evidence="5 11" id="KW-1003">Cell membrane</keyword>
<keyword evidence="9 11" id="KW-0811">Translocation</keyword>
<evidence type="ECO:0000256" key="2">
    <source>
        <dbReference type="ARBA" id="ARBA00008445"/>
    </source>
</evidence>
<dbReference type="InterPro" id="IPR004692">
    <property type="entry name" value="SecG"/>
</dbReference>
<evidence type="ECO:0000313" key="13">
    <source>
        <dbReference type="Proteomes" id="UP000242660"/>
    </source>
</evidence>
<comment type="subcellular location">
    <subcellularLocation>
        <location evidence="1 11">Cell membrane</location>
        <topology evidence="1 11">Multi-pass membrane protein</topology>
    </subcellularLocation>
</comment>
<feature type="transmembrane region" description="Helical" evidence="11">
    <location>
        <begin position="61"/>
        <end position="79"/>
    </location>
</feature>
<keyword evidence="13" id="KW-1185">Reference proteome</keyword>
<evidence type="ECO:0000256" key="8">
    <source>
        <dbReference type="ARBA" id="ARBA00022989"/>
    </source>
</evidence>
<keyword evidence="8 11" id="KW-1133">Transmembrane helix</keyword>
<dbReference type="NCBIfam" id="TIGR00810">
    <property type="entry name" value="secG"/>
    <property type="match status" value="1"/>
</dbReference>
<evidence type="ECO:0000256" key="10">
    <source>
        <dbReference type="ARBA" id="ARBA00023136"/>
    </source>
</evidence>
<comment type="similarity">
    <text evidence="2 11">Belongs to the SecG family.</text>
</comment>
<dbReference type="Pfam" id="PF03840">
    <property type="entry name" value="SecG"/>
    <property type="match status" value="1"/>
</dbReference>
<sequence>MDFLKILLIVIQVFTAFSVIGLVLLQHGKGADMGAAFGSGSSGSFFGASGSASFLSRMTGMLAAIFFAVTLALTFLNSYHSKTSLGVLGDIPLEVKKVMTSEVAEDILPEVPSSMFSEDVPK</sequence>